<dbReference type="AlphaFoldDB" id="A0A6N2RQA5"/>
<dbReference type="InterPro" id="IPR029052">
    <property type="entry name" value="Metallo-depent_PP-like"/>
</dbReference>
<proteinExistence type="predicted"/>
<feature type="domain" description="Calcineurin-like phosphoesterase" evidence="1">
    <location>
        <begin position="60"/>
        <end position="259"/>
    </location>
</feature>
<accession>A0A6N2RQA5</accession>
<dbReference type="GO" id="GO:0008758">
    <property type="term" value="F:UDP-2,3-diacylglucosamine hydrolase activity"/>
    <property type="evidence" value="ECO:0007669"/>
    <property type="project" value="TreeGrafter"/>
</dbReference>
<dbReference type="PANTHER" id="PTHR31302:SF20">
    <property type="entry name" value="CONSERVED PROTEIN"/>
    <property type="match status" value="1"/>
</dbReference>
<evidence type="ECO:0000313" key="2">
    <source>
        <dbReference type="EMBL" id="VYS82834.1"/>
    </source>
</evidence>
<dbReference type="EMBL" id="CACRSM010000002">
    <property type="protein sequence ID" value="VYS82834.1"/>
    <property type="molecule type" value="Genomic_DNA"/>
</dbReference>
<dbReference type="Pfam" id="PF00149">
    <property type="entry name" value="Metallophos"/>
    <property type="match status" value="1"/>
</dbReference>
<gene>
    <name evidence="2" type="ORF">AOLFYP35_00462</name>
</gene>
<dbReference type="GO" id="GO:0009245">
    <property type="term" value="P:lipid A biosynthetic process"/>
    <property type="evidence" value="ECO:0007669"/>
    <property type="project" value="TreeGrafter"/>
</dbReference>
<reference evidence="2" key="1">
    <citation type="submission" date="2019-11" db="EMBL/GenBank/DDBJ databases">
        <authorList>
            <person name="Feng L."/>
        </authorList>
    </citation>
    <scope>NUCLEOTIDE SEQUENCE</scope>
    <source>
        <strain evidence="2">AodontolyticusLFYP35</strain>
    </source>
</reference>
<dbReference type="InterPro" id="IPR004843">
    <property type="entry name" value="Calcineurin-like_PHP"/>
</dbReference>
<dbReference type="InterPro" id="IPR051158">
    <property type="entry name" value="Metallophosphoesterase_sf"/>
</dbReference>
<organism evidence="2">
    <name type="scientific">Schaalia odontolytica</name>
    <dbReference type="NCBI Taxonomy" id="1660"/>
    <lineage>
        <taxon>Bacteria</taxon>
        <taxon>Bacillati</taxon>
        <taxon>Actinomycetota</taxon>
        <taxon>Actinomycetes</taxon>
        <taxon>Actinomycetales</taxon>
        <taxon>Actinomycetaceae</taxon>
        <taxon>Schaalia</taxon>
    </lineage>
</organism>
<name>A0A6N2RQA5_9ACTO</name>
<dbReference type="GO" id="GO:0016020">
    <property type="term" value="C:membrane"/>
    <property type="evidence" value="ECO:0007669"/>
    <property type="project" value="GOC"/>
</dbReference>
<dbReference type="SUPFAM" id="SSF56300">
    <property type="entry name" value="Metallo-dependent phosphatases"/>
    <property type="match status" value="1"/>
</dbReference>
<sequence length="326" mass="35977">MTSRRLVKHAFRGAAALALGGTAALAWGSVERRRPVLRHYDVPLSALSTPMLRSHHRMAKVLHFSDLHLFAGQEFLLDFLQEIRETEQFDYVISTGDNFGSPDALEMVIQAHEIFSDFPGAFVFGSNDYYSPKPKSWTRYLRPRESGKIERAVDLPWTELAAHLRTMGWADLSNSSALVEPYQTETTTDVDEFSYAPAPLALLGVDDPHINRYSITGLSQSWLSSGAIRMGVTHAPYTRVLDSMTHLGAEVILAGHTHGGQIGLPGVTSLVTNCDLPREFGKGLHVWETSASENAWLHVSAGLGTSPYARVRIATRPEASILTIHD</sequence>
<dbReference type="Gene3D" id="3.60.21.10">
    <property type="match status" value="1"/>
</dbReference>
<protein>
    <submittedName>
        <fullName evidence="2">Phosphodiesterase YaeI</fullName>
    </submittedName>
</protein>
<dbReference type="PANTHER" id="PTHR31302">
    <property type="entry name" value="TRANSMEMBRANE PROTEIN WITH METALLOPHOSPHOESTERASE DOMAIN-RELATED"/>
    <property type="match status" value="1"/>
</dbReference>
<evidence type="ECO:0000259" key="1">
    <source>
        <dbReference type="Pfam" id="PF00149"/>
    </source>
</evidence>